<sequence length="216" mass="24240">MKYMFPVVVLLLFSSLENVRSGGGNSVLEEEEFLKGFMAKRAAMLSVIRGLTEMDEVKRGVTLGSLLESMHKVLRESKANLEGAQSIEGLLRDNPRAKEYLALILENTCFFSDILLRFPDYTSSALSAQVELNGLYRWSLNYISSSGSFPGSLINEPTKKLLHLAGQELSVGERDPDYVNPYKKAKTPLKRFEDPPVLPKKTKKKSKRGPKLRVEL</sequence>
<dbReference type="EMBL" id="BT077250">
    <property type="protein sequence ID" value="ACO11674.1"/>
    <property type="molecule type" value="mRNA"/>
</dbReference>
<reference evidence="3" key="1">
    <citation type="submission" date="2009-03" db="EMBL/GenBank/DDBJ databases">
        <title>Caligus rogercresseyi ESTs and full-length cDNAs.</title>
        <authorList>
            <person name="Yasuike M."/>
            <person name="von Schalburg K."/>
            <person name="Cooper G."/>
            <person name="Leong J."/>
            <person name="Jones S.R.M."/>
            <person name="Koop B.F."/>
        </authorList>
    </citation>
    <scope>NUCLEOTIDE SEQUENCE</scope>
    <source>
        <tissue evidence="3">Whole body</tissue>
    </source>
</reference>
<evidence type="ECO:0000256" key="2">
    <source>
        <dbReference type="SAM" id="SignalP"/>
    </source>
</evidence>
<dbReference type="PANTHER" id="PTHR14735">
    <property type="entry name" value="COILED-COIL DOMAIN-CONTAINING PROTEIN 134"/>
    <property type="match status" value="1"/>
</dbReference>
<feature type="compositionally biased region" description="Basic residues" evidence="1">
    <location>
        <begin position="200"/>
        <end position="216"/>
    </location>
</feature>
<proteinExistence type="evidence at transcript level"/>
<evidence type="ECO:0000313" key="3">
    <source>
        <dbReference type="EMBL" id="ACO11674.1"/>
    </source>
</evidence>
<keyword evidence="2" id="KW-0732">Signal</keyword>
<name>C1BRM1_CALRO</name>
<feature type="chain" id="PRO_5002907656" evidence="2">
    <location>
        <begin position="22"/>
        <end position="216"/>
    </location>
</feature>
<gene>
    <name evidence="3" type="primary">CC134</name>
</gene>
<evidence type="ECO:0000256" key="1">
    <source>
        <dbReference type="SAM" id="MobiDB-lite"/>
    </source>
</evidence>
<organism evidence="3">
    <name type="scientific">Caligus rogercresseyi</name>
    <name type="common">Sea louse</name>
    <dbReference type="NCBI Taxonomy" id="217165"/>
    <lineage>
        <taxon>Eukaryota</taxon>
        <taxon>Metazoa</taxon>
        <taxon>Ecdysozoa</taxon>
        <taxon>Arthropoda</taxon>
        <taxon>Crustacea</taxon>
        <taxon>Multicrustacea</taxon>
        <taxon>Hexanauplia</taxon>
        <taxon>Copepoda</taxon>
        <taxon>Siphonostomatoida</taxon>
        <taxon>Caligidae</taxon>
        <taxon>Caligus</taxon>
    </lineage>
</organism>
<dbReference type="InterPro" id="IPR026321">
    <property type="entry name" value="CC134"/>
</dbReference>
<dbReference type="Pfam" id="PF15002">
    <property type="entry name" value="ERK-JNK_inhib"/>
    <property type="match status" value="1"/>
</dbReference>
<dbReference type="PANTHER" id="PTHR14735:SF1">
    <property type="entry name" value="COILED-COIL DOMAIN-CONTAINING PROTEIN 134"/>
    <property type="match status" value="1"/>
</dbReference>
<accession>C1BRM1</accession>
<dbReference type="AlphaFoldDB" id="C1BRM1"/>
<protein>
    <submittedName>
        <fullName evidence="3">Coiled-coil domain-containing protein 134</fullName>
    </submittedName>
</protein>
<feature type="signal peptide" evidence="2">
    <location>
        <begin position="1"/>
        <end position="21"/>
    </location>
</feature>
<feature type="region of interest" description="Disordered" evidence="1">
    <location>
        <begin position="174"/>
        <end position="216"/>
    </location>
</feature>